<evidence type="ECO:0000256" key="1">
    <source>
        <dbReference type="SAM" id="MobiDB-lite"/>
    </source>
</evidence>
<organism evidence="2 3">
    <name type="scientific">Kockovaella imperatae</name>
    <dbReference type="NCBI Taxonomy" id="4999"/>
    <lineage>
        <taxon>Eukaryota</taxon>
        <taxon>Fungi</taxon>
        <taxon>Dikarya</taxon>
        <taxon>Basidiomycota</taxon>
        <taxon>Agaricomycotina</taxon>
        <taxon>Tremellomycetes</taxon>
        <taxon>Tremellales</taxon>
        <taxon>Cuniculitremaceae</taxon>
        <taxon>Kockovaella</taxon>
    </lineage>
</organism>
<dbReference type="GeneID" id="33554183"/>
<feature type="region of interest" description="Disordered" evidence="1">
    <location>
        <begin position="90"/>
        <end position="126"/>
    </location>
</feature>
<sequence>MSSPSEAQLPPTSPEAQAPGHAAAITTSTEESKTPPGSPYPWNPKVLEPGNRLDSPLLSSHDPAMNTGETTAQLDPFAISLGKSVANVSVRPSAEGQKASGQQKPKIATNTSEKARPPSTATRYWNSTVVSENRVKEGRLRRALLEKRMEDSKRLREQGLKKAKAMSFTSHIVNGRLEKEVKSKTTIPDKVKQGGLKPVFGSFEGAATKSSKAVISRRAQEESVPMSIKDEAEAAHDSDIKEEADAIPGTGANASATGMGIEQGAHVSEYAHDVSGDLVVKLERIAVSTFSKGQSSSGQSDVRPTFKAVQDAELAGGQGDGLKM</sequence>
<comment type="caution">
    <text evidence="2">The sequence shown here is derived from an EMBL/GenBank/DDBJ whole genome shotgun (WGS) entry which is preliminary data.</text>
</comment>
<gene>
    <name evidence="2" type="ORF">BD324DRAFT_284753</name>
</gene>
<reference evidence="2 3" key="1">
    <citation type="submission" date="2017-03" db="EMBL/GenBank/DDBJ databases">
        <title>Widespread Adenine N6-methylation of Active Genes in Fungi.</title>
        <authorList>
            <consortium name="DOE Joint Genome Institute"/>
            <person name="Mondo S.J."/>
            <person name="Dannebaum R.O."/>
            <person name="Kuo R.C."/>
            <person name="Louie K.B."/>
            <person name="Bewick A.J."/>
            <person name="Labutti K."/>
            <person name="Haridas S."/>
            <person name="Kuo A."/>
            <person name="Salamov A."/>
            <person name="Ahrendt S.R."/>
            <person name="Lau R."/>
            <person name="Bowen B.P."/>
            <person name="Lipzen A."/>
            <person name="Sullivan W."/>
            <person name="Andreopoulos W.B."/>
            <person name="Clum A."/>
            <person name="Lindquist E."/>
            <person name="Daum C."/>
            <person name="Northen T.R."/>
            <person name="Ramamoorthy G."/>
            <person name="Schmitz R.J."/>
            <person name="Gryganskyi A."/>
            <person name="Culley D."/>
            <person name="Magnuson J."/>
            <person name="James T.Y."/>
            <person name="O'Malley M.A."/>
            <person name="Stajich J.E."/>
            <person name="Spatafora J.W."/>
            <person name="Visel A."/>
            <person name="Grigoriev I.V."/>
        </authorList>
    </citation>
    <scope>NUCLEOTIDE SEQUENCE [LARGE SCALE GENOMIC DNA]</scope>
    <source>
        <strain evidence="2 3">NRRL Y-17943</strain>
    </source>
</reference>
<feature type="compositionally biased region" description="Polar residues" evidence="1">
    <location>
        <begin position="289"/>
        <end position="302"/>
    </location>
</feature>
<dbReference type="RefSeq" id="XP_021867711.1">
    <property type="nucleotide sequence ID" value="XM_022012375.1"/>
</dbReference>
<dbReference type="InParanoid" id="A0A1Y1U5V6"/>
<accession>A0A1Y1U5V6</accession>
<feature type="compositionally biased region" description="Basic and acidic residues" evidence="1">
    <location>
        <begin position="228"/>
        <end position="239"/>
    </location>
</feature>
<evidence type="ECO:0000313" key="3">
    <source>
        <dbReference type="Proteomes" id="UP000193218"/>
    </source>
</evidence>
<keyword evidence="3" id="KW-1185">Reference proteome</keyword>
<proteinExistence type="predicted"/>
<evidence type="ECO:0000313" key="2">
    <source>
        <dbReference type="EMBL" id="ORX33372.1"/>
    </source>
</evidence>
<feature type="region of interest" description="Disordered" evidence="1">
    <location>
        <begin position="214"/>
        <end position="239"/>
    </location>
</feature>
<dbReference type="Proteomes" id="UP000193218">
    <property type="component" value="Unassembled WGS sequence"/>
</dbReference>
<feature type="region of interest" description="Disordered" evidence="1">
    <location>
        <begin position="1"/>
        <end position="72"/>
    </location>
</feature>
<feature type="compositionally biased region" description="Polar residues" evidence="1">
    <location>
        <begin position="99"/>
        <end position="112"/>
    </location>
</feature>
<protein>
    <submittedName>
        <fullName evidence="2">Uncharacterized protein</fullName>
    </submittedName>
</protein>
<feature type="region of interest" description="Disordered" evidence="1">
    <location>
        <begin position="289"/>
        <end position="324"/>
    </location>
</feature>
<name>A0A1Y1U5V6_9TREE</name>
<dbReference type="AlphaFoldDB" id="A0A1Y1U5V6"/>
<dbReference type="EMBL" id="NBSH01000023">
    <property type="protein sequence ID" value="ORX33372.1"/>
    <property type="molecule type" value="Genomic_DNA"/>
</dbReference>